<keyword evidence="1" id="KW-0547">Nucleotide-binding</keyword>
<dbReference type="EMBL" id="DTAU01000147">
    <property type="protein sequence ID" value="HFQ79574.1"/>
    <property type="molecule type" value="Genomic_DNA"/>
</dbReference>
<dbReference type="GO" id="GO:0005524">
    <property type="term" value="F:ATP binding"/>
    <property type="evidence" value="ECO:0007669"/>
    <property type="project" value="UniProtKB-KW"/>
</dbReference>
<dbReference type="PANTHER" id="PTHR43637">
    <property type="entry name" value="UPF0273 PROTEIN TM_0370"/>
    <property type="match status" value="1"/>
</dbReference>
<dbReference type="AlphaFoldDB" id="A0A7J3MXT8"/>
<dbReference type="InterPro" id="IPR003593">
    <property type="entry name" value="AAA+_ATPase"/>
</dbReference>
<organism evidence="5">
    <name type="scientific">Ignisphaera aggregans</name>
    <dbReference type="NCBI Taxonomy" id="334771"/>
    <lineage>
        <taxon>Archaea</taxon>
        <taxon>Thermoproteota</taxon>
        <taxon>Thermoprotei</taxon>
        <taxon>Desulfurococcales</taxon>
        <taxon>Desulfurococcaceae</taxon>
        <taxon>Ignisphaera</taxon>
    </lineage>
</organism>
<proteinExistence type="predicted"/>
<evidence type="ECO:0000256" key="1">
    <source>
        <dbReference type="ARBA" id="ARBA00022741"/>
    </source>
</evidence>
<dbReference type="InterPro" id="IPR014774">
    <property type="entry name" value="KaiC-like_dom"/>
</dbReference>
<accession>A0A7J3MXT8</accession>
<sequence>MCYRFMLSIDDYCFSSIVPIYHDIDLNGLISLIYSFRAKRLSDMHFSIGIDELNKLLPELLYPGSMVVVAGHPGSGKTTLASTICYSNALRGHRCLYVSFQETREKLYRVMKNLGIDFYELEKKGLYVFIRIPIMKNVEEAVESINRAISSWNPKIVVIDSINTLLQVVESPDRRAWLQNYFYAIPDIIKGIAILVAELPMDIERVEIGSIEFVADVVLILKHRIERGLLTRYIEIRKARGVPVTLAEIPYTILTDKGIKVFVPPILSEVGRPGVELEPPCRSLKEVLDHIHMGHSIYIEYPADLRAVEAAPLILGIAFRNKLKTLIISYLYSPETMTELLLRVFKRFCSDVDKVRTILQKNVILKSMNPYAYSISEGLAKEYSLINEATADVIVFHSVEIPAIIEYRDPVYISSLYNQVNILKQKHKIVVRIASKINDELSNIFSVLSDIVMKFIPTENKQNYRLYIWRRGMRSFVLDNNEVNECLEEISKHLCIMDETS</sequence>
<dbReference type="SUPFAM" id="SSF52540">
    <property type="entry name" value="P-loop containing nucleoside triphosphate hydrolases"/>
    <property type="match status" value="1"/>
</dbReference>
<gene>
    <name evidence="4" type="ORF">ENT99_07770</name>
    <name evidence="5" type="ORF">ENU64_02385</name>
</gene>
<evidence type="ECO:0000313" key="5">
    <source>
        <dbReference type="EMBL" id="HGT98266.1"/>
    </source>
</evidence>
<dbReference type="PANTHER" id="PTHR43637:SF1">
    <property type="entry name" value="UPF0273 PROTEIN TM_0370"/>
    <property type="match status" value="1"/>
</dbReference>
<dbReference type="Pfam" id="PF06745">
    <property type="entry name" value="ATPase"/>
    <property type="match status" value="1"/>
</dbReference>
<name>A0A7J3MXT8_9CREN</name>
<dbReference type="InterPro" id="IPR027417">
    <property type="entry name" value="P-loop_NTPase"/>
</dbReference>
<dbReference type="InterPro" id="IPR010624">
    <property type="entry name" value="KaiC_dom"/>
</dbReference>
<dbReference type="Gene3D" id="3.40.50.300">
    <property type="entry name" value="P-loop containing nucleotide triphosphate hydrolases"/>
    <property type="match status" value="1"/>
</dbReference>
<reference evidence="5" key="1">
    <citation type="journal article" date="2020" name="mSystems">
        <title>Genome- and Community-Level Interaction Insights into Carbon Utilization and Element Cycling Functions of Hydrothermarchaeota in Hydrothermal Sediment.</title>
        <authorList>
            <person name="Zhou Z."/>
            <person name="Liu Y."/>
            <person name="Xu W."/>
            <person name="Pan J."/>
            <person name="Luo Z.H."/>
            <person name="Li M."/>
        </authorList>
    </citation>
    <scope>NUCLEOTIDE SEQUENCE [LARGE SCALE GENOMIC DNA]</scope>
    <source>
        <strain evidence="4">SpSt-629</strain>
        <strain evidence="5">SpSt-688</strain>
    </source>
</reference>
<comment type="caution">
    <text evidence="5">The sequence shown here is derived from an EMBL/GenBank/DDBJ whole genome shotgun (WGS) entry which is preliminary data.</text>
</comment>
<evidence type="ECO:0000259" key="3">
    <source>
        <dbReference type="PROSITE" id="PS51146"/>
    </source>
</evidence>
<dbReference type="SMART" id="SM00382">
    <property type="entry name" value="AAA"/>
    <property type="match status" value="1"/>
</dbReference>
<evidence type="ECO:0000313" key="4">
    <source>
        <dbReference type="EMBL" id="HFQ79574.1"/>
    </source>
</evidence>
<evidence type="ECO:0000256" key="2">
    <source>
        <dbReference type="ARBA" id="ARBA00022840"/>
    </source>
</evidence>
<dbReference type="PROSITE" id="PS51146">
    <property type="entry name" value="KAIC"/>
    <property type="match status" value="1"/>
</dbReference>
<protein>
    <submittedName>
        <fullName evidence="5">AAA family ATPase</fullName>
    </submittedName>
</protein>
<feature type="domain" description="KaiC" evidence="3">
    <location>
        <begin position="44"/>
        <end position="276"/>
    </location>
</feature>
<dbReference type="EMBL" id="DTDH01000072">
    <property type="protein sequence ID" value="HGT98266.1"/>
    <property type="molecule type" value="Genomic_DNA"/>
</dbReference>
<keyword evidence="2" id="KW-0067">ATP-binding</keyword>